<accession>A0A8S5R8V9</accession>
<name>A0A8S5R8V9_9VIRU</name>
<dbReference type="Gene3D" id="3.30.70.240">
    <property type="match status" value="1"/>
</dbReference>
<proteinExistence type="predicted"/>
<evidence type="ECO:0000313" key="1">
    <source>
        <dbReference type="EMBL" id="DAE27477.1"/>
    </source>
</evidence>
<sequence length="62" mass="6994">MLENPKFKKLAEILNPWIVVKSGSDMIDQGMIEMILEPIANVEVVGPEEYAGNIMALSQEYR</sequence>
<dbReference type="EMBL" id="BK015840">
    <property type="protein sequence ID" value="DAE27477.1"/>
    <property type="molecule type" value="Genomic_DNA"/>
</dbReference>
<organism evidence="1">
    <name type="scientific">virus sp. ct1Uu26</name>
    <dbReference type="NCBI Taxonomy" id="2826789"/>
    <lineage>
        <taxon>Viruses</taxon>
    </lineage>
</organism>
<protein>
    <submittedName>
        <fullName evidence="1">GTP-binding protein LepA</fullName>
    </submittedName>
</protein>
<reference evidence="1" key="1">
    <citation type="journal article" date="2021" name="Proc. Natl. Acad. Sci. U.S.A.">
        <title>A Catalog of Tens of Thousands of Viruses from Human Metagenomes Reveals Hidden Associations with Chronic Diseases.</title>
        <authorList>
            <person name="Tisza M.J."/>
            <person name="Buck C.B."/>
        </authorList>
    </citation>
    <scope>NUCLEOTIDE SEQUENCE</scope>
    <source>
        <strain evidence="1">Ct1Uu26</strain>
    </source>
</reference>